<dbReference type="EMBL" id="KE747835">
    <property type="protein sequence ID" value="RMZ72862.1"/>
    <property type="molecule type" value="Genomic_DNA"/>
</dbReference>
<name>A0A3M7MEJ5_9PLEO</name>
<keyword evidence="2" id="KW-1185">Reference proteome</keyword>
<evidence type="ECO:0000313" key="2">
    <source>
        <dbReference type="Proteomes" id="UP000265663"/>
    </source>
</evidence>
<dbReference type="OrthoDB" id="439046at2759"/>
<sequence>MEDVYDTRFGSVESHIDAADFSAGLLRHHYRINDDEDACDISFEDASYLTPHDAPSQITGTPIPNSRSYSLSALPTTASLPDQVAAVHSCYQHFNAVKEKAKKMVWWKEIHAVRRALFTSHYAKFKNRPWKGPEWTKLAESGTVWDAIYDMCNKKPWIAAQEDLQEELRRLSNLREKAHFGSIDNALANFSFKSCSIKHNTLMFATATKVDAAILKLIRTRIRRSGTTVPAVWERTTAMKQRQINIPSYEQPSRDTSGIVGRILGRLPWIQIQFRTAVKTK</sequence>
<proteinExistence type="predicted"/>
<reference evidence="1 2" key="1">
    <citation type="journal article" date="2014" name="PLoS ONE">
        <title>De novo Genome Assembly of the Fungal Plant Pathogen Pyrenophora semeniperda.</title>
        <authorList>
            <person name="Soliai M.M."/>
            <person name="Meyer S.E."/>
            <person name="Udall J.A."/>
            <person name="Elzinga D.E."/>
            <person name="Hermansen R.A."/>
            <person name="Bodily P.M."/>
            <person name="Hart A.A."/>
            <person name="Coleman C.E."/>
        </authorList>
    </citation>
    <scope>NUCLEOTIDE SEQUENCE [LARGE SCALE GENOMIC DNA]</scope>
    <source>
        <strain evidence="1 2">CCB06</strain>
        <tissue evidence="1">Mycelium</tissue>
    </source>
</reference>
<dbReference type="AlphaFoldDB" id="A0A3M7MEJ5"/>
<organism evidence="1 2">
    <name type="scientific">Pyrenophora seminiperda CCB06</name>
    <dbReference type="NCBI Taxonomy" id="1302712"/>
    <lineage>
        <taxon>Eukaryota</taxon>
        <taxon>Fungi</taxon>
        <taxon>Dikarya</taxon>
        <taxon>Ascomycota</taxon>
        <taxon>Pezizomycotina</taxon>
        <taxon>Dothideomycetes</taxon>
        <taxon>Pleosporomycetidae</taxon>
        <taxon>Pleosporales</taxon>
        <taxon>Pleosporineae</taxon>
        <taxon>Pleosporaceae</taxon>
        <taxon>Pyrenophora</taxon>
    </lineage>
</organism>
<gene>
    <name evidence="1" type="ORF">GMOD_00010443</name>
</gene>
<evidence type="ECO:0000313" key="1">
    <source>
        <dbReference type="EMBL" id="RMZ72862.1"/>
    </source>
</evidence>
<dbReference type="Proteomes" id="UP000265663">
    <property type="component" value="Unassembled WGS sequence"/>
</dbReference>
<protein>
    <submittedName>
        <fullName evidence="1">Uncharacterized protein</fullName>
    </submittedName>
</protein>
<accession>A0A3M7MEJ5</accession>